<evidence type="ECO:0000259" key="1">
    <source>
        <dbReference type="Pfam" id="PF13460"/>
    </source>
</evidence>
<dbReference type="PANTHER" id="PTHR43355:SF2">
    <property type="entry name" value="FLAVIN REDUCTASE (NADPH)"/>
    <property type="match status" value="1"/>
</dbReference>
<name>A0A2S0JZJ1_LYSSH</name>
<dbReference type="Proteomes" id="UP000238825">
    <property type="component" value="Chromosome"/>
</dbReference>
<evidence type="ECO:0000313" key="2">
    <source>
        <dbReference type="EMBL" id="AVK96414.1"/>
    </source>
</evidence>
<evidence type="ECO:0000313" key="3">
    <source>
        <dbReference type="EMBL" id="SUV17797.1"/>
    </source>
</evidence>
<dbReference type="Gene3D" id="3.40.50.720">
    <property type="entry name" value="NAD(P)-binding Rossmann-like Domain"/>
    <property type="match status" value="1"/>
</dbReference>
<dbReference type="Proteomes" id="UP000255295">
    <property type="component" value="Unassembled WGS sequence"/>
</dbReference>
<dbReference type="Pfam" id="PF13460">
    <property type="entry name" value="NAD_binding_10"/>
    <property type="match status" value="1"/>
</dbReference>
<dbReference type="EMBL" id="UFSZ01000001">
    <property type="protein sequence ID" value="SUV17797.1"/>
    <property type="molecule type" value="Genomic_DNA"/>
</dbReference>
<reference evidence="3 5" key="2">
    <citation type="submission" date="2018-06" db="EMBL/GenBank/DDBJ databases">
        <authorList>
            <consortium name="Pathogen Informatics"/>
            <person name="Doyle S."/>
        </authorList>
    </citation>
    <scope>NUCLEOTIDE SEQUENCE [LARGE SCALE GENOMIC DNA]</scope>
    <source>
        <strain evidence="3 5">NCTC10338</strain>
    </source>
</reference>
<proteinExistence type="predicted"/>
<dbReference type="EMBL" id="CP019980">
    <property type="protein sequence ID" value="AVK96414.1"/>
    <property type="molecule type" value="Genomic_DNA"/>
</dbReference>
<sequence length="212" mass="23819">MVNAYKVALIGGTGKVGRYIASKAVAKGYQVRMLVRNPEKVIDKDSRIEIVKGNVKNVEDIRKLLKDCQVVINTFGQPIKEKAMYSSITKNILDVMTALHIDRYIGVTGGSLTISGDHKSMLNRIGAALFEIMYSNMMGDKKKEWDILTNHPHIQWTLIRLPFIVDGAERGNLKEHLTDMPGTKITNQDIATFIIHQIDNLNYVHKAPFIAN</sequence>
<dbReference type="RefSeq" id="WP_024361164.1">
    <property type="nucleotide sequence ID" value="NZ_BJNS01000013.1"/>
</dbReference>
<dbReference type="PANTHER" id="PTHR43355">
    <property type="entry name" value="FLAVIN REDUCTASE (NADPH)"/>
    <property type="match status" value="1"/>
</dbReference>
<dbReference type="InterPro" id="IPR016040">
    <property type="entry name" value="NAD(P)-bd_dom"/>
</dbReference>
<dbReference type="AlphaFoldDB" id="A0A2S0JZJ1"/>
<protein>
    <submittedName>
        <fullName evidence="2 3">Flavin reductase</fullName>
    </submittedName>
</protein>
<organism evidence="2 4">
    <name type="scientific">Lysinibacillus sphaericus</name>
    <name type="common">Bacillus sphaericus</name>
    <dbReference type="NCBI Taxonomy" id="1421"/>
    <lineage>
        <taxon>Bacteria</taxon>
        <taxon>Bacillati</taxon>
        <taxon>Bacillota</taxon>
        <taxon>Bacilli</taxon>
        <taxon>Bacillales</taxon>
        <taxon>Bacillaceae</taxon>
        <taxon>Lysinibacillus</taxon>
    </lineage>
</organism>
<accession>A0A2S0JZJ1</accession>
<evidence type="ECO:0000313" key="4">
    <source>
        <dbReference type="Proteomes" id="UP000238825"/>
    </source>
</evidence>
<gene>
    <name evidence="2" type="ORF">LS41612_09180</name>
    <name evidence="3" type="ORF">NCTC10338_02908</name>
</gene>
<feature type="domain" description="NAD(P)-binding" evidence="1">
    <location>
        <begin position="11"/>
        <end position="200"/>
    </location>
</feature>
<dbReference type="GeneID" id="48276373"/>
<dbReference type="SUPFAM" id="SSF51735">
    <property type="entry name" value="NAD(P)-binding Rossmann-fold domains"/>
    <property type="match status" value="1"/>
</dbReference>
<evidence type="ECO:0000313" key="5">
    <source>
        <dbReference type="Proteomes" id="UP000255295"/>
    </source>
</evidence>
<dbReference type="GO" id="GO:0016646">
    <property type="term" value="F:oxidoreductase activity, acting on the CH-NH group of donors, NAD or NADP as acceptor"/>
    <property type="evidence" value="ECO:0007669"/>
    <property type="project" value="TreeGrafter"/>
</dbReference>
<dbReference type="InterPro" id="IPR036291">
    <property type="entry name" value="NAD(P)-bd_dom_sf"/>
</dbReference>
<reference evidence="2 4" key="1">
    <citation type="submission" date="2017-03" db="EMBL/GenBank/DDBJ databases">
        <title>The whole genome sequencing and assembly of Lysinibacillus sphaericus DSM 28T strain.</title>
        <authorList>
            <person name="Lee Y.-J."/>
            <person name="Yi H."/>
            <person name="Bahn Y.-S."/>
            <person name="Kim J.F."/>
            <person name="Lee D.-W."/>
        </authorList>
    </citation>
    <scope>NUCLEOTIDE SEQUENCE [LARGE SCALE GENOMIC DNA]</scope>
    <source>
        <strain evidence="2 4">DSM 28</strain>
    </source>
</reference>
<dbReference type="InterPro" id="IPR051606">
    <property type="entry name" value="Polyketide_Oxido-like"/>
</dbReference>